<reference evidence="2 3" key="1">
    <citation type="submission" date="2021-06" db="EMBL/GenBank/DDBJ databases">
        <authorList>
            <person name="Kallberg Y."/>
            <person name="Tangrot J."/>
            <person name="Rosling A."/>
        </authorList>
    </citation>
    <scope>NUCLEOTIDE SEQUENCE [LARGE SCALE GENOMIC DNA]</scope>
    <source>
        <strain evidence="2 3">120-4 pot B 10/14</strain>
    </source>
</reference>
<keyword evidence="3" id="KW-1185">Reference proteome</keyword>
<proteinExistence type="predicted"/>
<name>A0ABN7WH56_GIGMA</name>
<feature type="region of interest" description="Disordered" evidence="1">
    <location>
        <begin position="1"/>
        <end position="39"/>
    </location>
</feature>
<sequence length="162" mass="18950">NIVNQKFSKNIMSSNDLRTEDQLNNQKNQLNKKNTRKSNKQYVETQLKAYISKLISTKQYDNVEPISIDSTEWSTYIRSRKDFSEKLKSNAEFAYMGALVSHAYKVMAIANTKKNVLYTNKLKKSWIKTNLEDSIVETSNTQKNRVKQAYEYILDLISKFED</sequence>
<comment type="caution">
    <text evidence="2">The sequence shown here is derived from an EMBL/GenBank/DDBJ whole genome shotgun (WGS) entry which is preliminary data.</text>
</comment>
<feature type="compositionally biased region" description="Polar residues" evidence="1">
    <location>
        <begin position="1"/>
        <end position="16"/>
    </location>
</feature>
<organism evidence="2 3">
    <name type="scientific">Gigaspora margarita</name>
    <dbReference type="NCBI Taxonomy" id="4874"/>
    <lineage>
        <taxon>Eukaryota</taxon>
        <taxon>Fungi</taxon>
        <taxon>Fungi incertae sedis</taxon>
        <taxon>Mucoromycota</taxon>
        <taxon>Glomeromycotina</taxon>
        <taxon>Glomeromycetes</taxon>
        <taxon>Diversisporales</taxon>
        <taxon>Gigasporaceae</taxon>
        <taxon>Gigaspora</taxon>
    </lineage>
</organism>
<dbReference type="Proteomes" id="UP000789901">
    <property type="component" value="Unassembled WGS sequence"/>
</dbReference>
<evidence type="ECO:0000313" key="3">
    <source>
        <dbReference type="Proteomes" id="UP000789901"/>
    </source>
</evidence>
<feature type="non-terminal residue" evidence="2">
    <location>
        <position position="1"/>
    </location>
</feature>
<gene>
    <name evidence="2" type="ORF">GMARGA_LOCUS30983</name>
</gene>
<feature type="compositionally biased region" description="Low complexity" evidence="1">
    <location>
        <begin position="22"/>
        <end position="32"/>
    </location>
</feature>
<evidence type="ECO:0000256" key="1">
    <source>
        <dbReference type="SAM" id="MobiDB-lite"/>
    </source>
</evidence>
<protein>
    <submittedName>
        <fullName evidence="2">28608_t:CDS:1</fullName>
    </submittedName>
</protein>
<dbReference type="EMBL" id="CAJVQB010045036">
    <property type="protein sequence ID" value="CAG8832284.1"/>
    <property type="molecule type" value="Genomic_DNA"/>
</dbReference>
<accession>A0ABN7WH56</accession>
<evidence type="ECO:0000313" key="2">
    <source>
        <dbReference type="EMBL" id="CAG8832284.1"/>
    </source>
</evidence>